<evidence type="ECO:0000313" key="2">
    <source>
        <dbReference type="EMBL" id="KAJ1180199.1"/>
    </source>
</evidence>
<protein>
    <submittedName>
        <fullName evidence="2">Uncharacterized protein</fullName>
    </submittedName>
</protein>
<sequence length="109" mass="11760">MEITGPTEPLTPIGRTPGRKAFQQHRLNRPCPTQPRGHSCWNNGKMMKVEHAPLLRVSAPNLGDLMALGPLQGTSIQPYGLGRTPALCGPRPCPPQIGPRVRASGSKLH</sequence>
<keyword evidence="3" id="KW-1185">Reference proteome</keyword>
<feature type="region of interest" description="Disordered" evidence="1">
    <location>
        <begin position="1"/>
        <end position="20"/>
    </location>
</feature>
<proteinExistence type="predicted"/>
<feature type="region of interest" description="Disordered" evidence="1">
    <location>
        <begin position="90"/>
        <end position="109"/>
    </location>
</feature>
<gene>
    <name evidence="2" type="ORF">NDU88_005421</name>
</gene>
<reference evidence="2" key="1">
    <citation type="journal article" date="2022" name="bioRxiv">
        <title>Sequencing and chromosome-scale assembly of the giantPleurodeles waltlgenome.</title>
        <authorList>
            <person name="Brown T."/>
            <person name="Elewa A."/>
            <person name="Iarovenko S."/>
            <person name="Subramanian E."/>
            <person name="Araus A.J."/>
            <person name="Petzold A."/>
            <person name="Susuki M."/>
            <person name="Suzuki K.-i.T."/>
            <person name="Hayashi T."/>
            <person name="Toyoda A."/>
            <person name="Oliveira C."/>
            <person name="Osipova E."/>
            <person name="Leigh N.D."/>
            <person name="Simon A."/>
            <person name="Yun M.H."/>
        </authorList>
    </citation>
    <scope>NUCLEOTIDE SEQUENCE</scope>
    <source>
        <strain evidence="2">20211129_DDA</strain>
        <tissue evidence="2">Liver</tissue>
    </source>
</reference>
<organism evidence="2 3">
    <name type="scientific">Pleurodeles waltl</name>
    <name type="common">Iberian ribbed newt</name>
    <dbReference type="NCBI Taxonomy" id="8319"/>
    <lineage>
        <taxon>Eukaryota</taxon>
        <taxon>Metazoa</taxon>
        <taxon>Chordata</taxon>
        <taxon>Craniata</taxon>
        <taxon>Vertebrata</taxon>
        <taxon>Euteleostomi</taxon>
        <taxon>Amphibia</taxon>
        <taxon>Batrachia</taxon>
        <taxon>Caudata</taxon>
        <taxon>Salamandroidea</taxon>
        <taxon>Salamandridae</taxon>
        <taxon>Pleurodelinae</taxon>
        <taxon>Pleurodeles</taxon>
    </lineage>
</organism>
<dbReference type="EMBL" id="JANPWB010000006">
    <property type="protein sequence ID" value="KAJ1180199.1"/>
    <property type="molecule type" value="Genomic_DNA"/>
</dbReference>
<evidence type="ECO:0000256" key="1">
    <source>
        <dbReference type="SAM" id="MobiDB-lite"/>
    </source>
</evidence>
<dbReference type="Proteomes" id="UP001066276">
    <property type="component" value="Chromosome 3_2"/>
</dbReference>
<accession>A0AAV7TTZ0</accession>
<comment type="caution">
    <text evidence="2">The sequence shown here is derived from an EMBL/GenBank/DDBJ whole genome shotgun (WGS) entry which is preliminary data.</text>
</comment>
<evidence type="ECO:0000313" key="3">
    <source>
        <dbReference type="Proteomes" id="UP001066276"/>
    </source>
</evidence>
<name>A0AAV7TTZ0_PLEWA</name>
<dbReference type="AlphaFoldDB" id="A0AAV7TTZ0"/>